<dbReference type="SUPFAM" id="SSF51658">
    <property type="entry name" value="Xylose isomerase-like"/>
    <property type="match status" value="1"/>
</dbReference>
<keyword evidence="3" id="KW-1185">Reference proteome</keyword>
<sequence length="280" mass="31101">MSSRRNFIRTTAVGMAGTLSFPAISKASAFYAGDSSKATTFSIGMAGYTFLNFDVAASIEMMKKLDVHNISVKDFHLPLNSSDEKIKQVLQQFKDGGINVYTVGVIYMKSKEAVDQAFDYAKRVGVNMIVGVPNYDLLDYTEEKVKQTNIKIAIHNHGPEDKLYPGPKQVWDQIKDRDARMGLCLDVGHALRAGTEPDEAVKLYSKRLFDMHIKDVVAREKNASVTEIGRGVINYPALIKALEKVKYNGMISVEYEKNMKDPLVGIAESVGYVRGVMKTV</sequence>
<dbReference type="EMBL" id="JAULBC010000004">
    <property type="protein sequence ID" value="MEX6688373.1"/>
    <property type="molecule type" value="Genomic_DNA"/>
</dbReference>
<evidence type="ECO:0000259" key="1">
    <source>
        <dbReference type="Pfam" id="PF01261"/>
    </source>
</evidence>
<comment type="caution">
    <text evidence="2">The sequence shown here is derived from an EMBL/GenBank/DDBJ whole genome shotgun (WGS) entry which is preliminary data.</text>
</comment>
<proteinExistence type="predicted"/>
<organism evidence="2 3">
    <name type="scientific">Danxiaibacter flavus</name>
    <dbReference type="NCBI Taxonomy" id="3049108"/>
    <lineage>
        <taxon>Bacteria</taxon>
        <taxon>Pseudomonadati</taxon>
        <taxon>Bacteroidota</taxon>
        <taxon>Chitinophagia</taxon>
        <taxon>Chitinophagales</taxon>
        <taxon>Chitinophagaceae</taxon>
        <taxon>Danxiaibacter</taxon>
    </lineage>
</organism>
<dbReference type="PANTHER" id="PTHR12110">
    <property type="entry name" value="HYDROXYPYRUVATE ISOMERASE"/>
    <property type="match status" value="1"/>
</dbReference>
<protein>
    <submittedName>
        <fullName evidence="2">Sugar phosphate isomerase/epimerase family protein</fullName>
    </submittedName>
</protein>
<dbReference type="Gene3D" id="3.20.20.150">
    <property type="entry name" value="Divalent-metal-dependent TIM barrel enzymes"/>
    <property type="match status" value="1"/>
</dbReference>
<dbReference type="Proteomes" id="UP001560573">
    <property type="component" value="Unassembled WGS sequence"/>
</dbReference>
<dbReference type="InterPro" id="IPR006311">
    <property type="entry name" value="TAT_signal"/>
</dbReference>
<dbReference type="RefSeq" id="WP_369329784.1">
    <property type="nucleotide sequence ID" value="NZ_JAULBC010000004.1"/>
</dbReference>
<name>A0ABV3ZEV6_9BACT</name>
<reference evidence="2 3" key="1">
    <citation type="submission" date="2023-07" db="EMBL/GenBank/DDBJ databases">
        <authorList>
            <person name="Lian W.-H."/>
        </authorList>
    </citation>
    <scope>NUCLEOTIDE SEQUENCE [LARGE SCALE GENOMIC DNA]</scope>
    <source>
        <strain evidence="2 3">SYSU DXS3180</strain>
    </source>
</reference>
<dbReference type="InterPro" id="IPR013022">
    <property type="entry name" value="Xyl_isomerase-like_TIM-brl"/>
</dbReference>
<dbReference type="Pfam" id="PF01261">
    <property type="entry name" value="AP_endonuc_2"/>
    <property type="match status" value="1"/>
</dbReference>
<dbReference type="GO" id="GO:0016853">
    <property type="term" value="F:isomerase activity"/>
    <property type="evidence" value="ECO:0007669"/>
    <property type="project" value="UniProtKB-KW"/>
</dbReference>
<dbReference type="PROSITE" id="PS51318">
    <property type="entry name" value="TAT"/>
    <property type="match status" value="1"/>
</dbReference>
<gene>
    <name evidence="2" type="ORF">QTN47_12745</name>
</gene>
<keyword evidence="2" id="KW-0413">Isomerase</keyword>
<evidence type="ECO:0000313" key="3">
    <source>
        <dbReference type="Proteomes" id="UP001560573"/>
    </source>
</evidence>
<dbReference type="InterPro" id="IPR050312">
    <property type="entry name" value="IolE/XylAMocC-like"/>
</dbReference>
<accession>A0ABV3ZEV6</accession>
<feature type="domain" description="Xylose isomerase-like TIM barrel" evidence="1">
    <location>
        <begin position="82"/>
        <end position="269"/>
    </location>
</feature>
<evidence type="ECO:0000313" key="2">
    <source>
        <dbReference type="EMBL" id="MEX6688373.1"/>
    </source>
</evidence>
<dbReference type="InterPro" id="IPR036237">
    <property type="entry name" value="Xyl_isomerase-like_sf"/>
</dbReference>
<dbReference type="PANTHER" id="PTHR12110:SF41">
    <property type="entry name" value="INOSOSE DEHYDRATASE"/>
    <property type="match status" value="1"/>
</dbReference>